<sequence length="908" mass="103510">MDHTTESGFSDVPLEQLLKELPVEDSDLVPLTVLVERITNNAYQTIQSLSDTLPSLPSGAKRVKIFRTALELRRLFIKLLVIVRWSKDVDLFNRVRNVVALLVEQQWAHEDVFSGLTQVRKIMPNARISDADFVTAIDVLRTGTYRRLPSCIKDSAVSPKPIDNEEALHTLANLDNVLQIRFTCSDYVPMGLRLQCIQDGKAYLEAPDLYKMCLTVSGPEEHDRWWLLDFEFLDKLGQQESLVPNLTEPFLEHVLESAELILSSEYNKEEQSTLMRLHDMLEQEALQRQLHILHHQTQRMAQFSWGKNIRYSLDPMAHILEVYYWVSHSEGMKDKSKLQGRLGLQIVSQPLKGQGRILSDILSGNQSPIHQNNIQVQWHIDPSLQIYLSSKEKECKLECLDMETLLLKCISMHTLALMKHLESDVQSHEGLGAGNPSLCRLCTHNDSGYGPRYSLELRLSDTVHVMMYIPTISGKIGLRLLDRNENRNNMILSLSQSQNATLQRMADQIQADLSSFADTLFTFRLQCLTRSLQLQISWLGLPCSTSIALRSEELKKLSLQNGRPLLYVPLGIVPGYYLMLYFAPDQQLGMAMVLIASVIENGKALQVINSVKWLEKTYLSLFIVSGASLINRSIPPEGDSTAKDRIRTEELELALNYCLAIVVYSHLEEQLRLKLVPFTLVGGTTSSPSSPTSGHDPLLPSLCVQSKKLLPSFEDLVSPNMSLQLCDWWLPSKRRVVISLKVRLNGEFNMEEVQLYDGMVLNLQTGILTFSCYDLTAALIKFQQSWDQIARMCTLINASTIWNQPDFHVSLESLALQQVKFVYGPEGYGKDHKRYTIQVTFEKMDRANLARYTLDFGLQTNDKNHNERKALNPHQHILKILERNLNSLDKNTDIVWQLMFQVRTSKIF</sequence>
<comment type="similarity">
    <text evidence="2 9">Belongs to the Mediator complex subunit 14 family.</text>
</comment>
<keyword evidence="12" id="KW-1185">Reference proteome</keyword>
<evidence type="ECO:0000256" key="8">
    <source>
        <dbReference type="ARBA" id="ARBA00032007"/>
    </source>
</evidence>
<evidence type="ECO:0000259" key="10">
    <source>
        <dbReference type="Pfam" id="PF08638"/>
    </source>
</evidence>
<comment type="function">
    <text evidence="9">Component of the Mediator complex, a coactivator involved in the regulated transcription of nearly all RNA polymerase II-dependent genes. Mediator functions as a bridge to convey information from gene-specific regulatory proteins to the basal RNA polymerase II transcription machinery. Mediator is recruited to promoters by direct interactions with regulatory proteins and serves as a scaffold for the assembly of a functional preinitiation complex with RNA polymerase II and the general transcription factors.</text>
</comment>
<evidence type="ECO:0000256" key="2">
    <source>
        <dbReference type="ARBA" id="ARBA00007813"/>
    </source>
</evidence>
<dbReference type="VEuPathDB" id="FungiDB:MGL_1540"/>
<protein>
    <recommendedName>
        <fullName evidence="3 9">Mediator of RNA polymerase II transcription subunit 14</fullName>
    </recommendedName>
    <alternativeName>
        <fullName evidence="8 9">Mediator complex subunit 14</fullName>
    </alternativeName>
</protein>
<accession>A8PXW5</accession>
<keyword evidence="4 9" id="KW-0805">Transcription regulation</keyword>
<dbReference type="PANTHER" id="PTHR12809:SF2">
    <property type="entry name" value="MEDIATOR OF RNA POLYMERASE II TRANSCRIPTION SUBUNIT 14"/>
    <property type="match status" value="1"/>
</dbReference>
<dbReference type="OMA" id="WIRNDNT"/>
<dbReference type="InterPro" id="IPR055122">
    <property type="entry name" value="Med14_N"/>
</dbReference>
<dbReference type="GO" id="GO:0006357">
    <property type="term" value="P:regulation of transcription by RNA polymerase II"/>
    <property type="evidence" value="ECO:0007669"/>
    <property type="project" value="InterPro"/>
</dbReference>
<dbReference type="GO" id="GO:0016592">
    <property type="term" value="C:mediator complex"/>
    <property type="evidence" value="ECO:0007669"/>
    <property type="project" value="UniProtKB-UniRule"/>
</dbReference>
<dbReference type="OrthoDB" id="205099at2759"/>
<feature type="domain" description="Mediator complex subunit MED14 N-terminal" evidence="10">
    <location>
        <begin position="29"/>
        <end position="217"/>
    </location>
</feature>
<dbReference type="PANTHER" id="PTHR12809">
    <property type="entry name" value="MEDIATOR COMPLEX SUBUNIT"/>
    <property type="match status" value="1"/>
</dbReference>
<comment type="subcellular location">
    <subcellularLocation>
        <location evidence="1 9">Nucleus</location>
    </subcellularLocation>
</comment>
<gene>
    <name evidence="11" type="ORF">MGL_1540</name>
</gene>
<dbReference type="GeneID" id="5855664"/>
<comment type="caution">
    <text evidence="11">The sequence shown here is derived from an EMBL/GenBank/DDBJ whole genome shotgun (WGS) entry which is preliminary data.</text>
</comment>
<dbReference type="InterPro" id="IPR013947">
    <property type="entry name" value="Mediator_Med14"/>
</dbReference>
<organism evidence="11 12">
    <name type="scientific">Malassezia globosa (strain ATCC MYA-4612 / CBS 7966)</name>
    <name type="common">Dandruff-associated fungus</name>
    <dbReference type="NCBI Taxonomy" id="425265"/>
    <lineage>
        <taxon>Eukaryota</taxon>
        <taxon>Fungi</taxon>
        <taxon>Dikarya</taxon>
        <taxon>Basidiomycota</taxon>
        <taxon>Ustilaginomycotina</taxon>
        <taxon>Malasseziomycetes</taxon>
        <taxon>Malasseziales</taxon>
        <taxon>Malasseziaceae</taxon>
        <taxon>Malassezia</taxon>
    </lineage>
</organism>
<evidence type="ECO:0000256" key="3">
    <source>
        <dbReference type="ARBA" id="ARBA00019619"/>
    </source>
</evidence>
<keyword evidence="6 9" id="KW-0804">Transcription</keyword>
<dbReference type="AlphaFoldDB" id="A8PXW5"/>
<proteinExistence type="inferred from homology"/>
<name>A8PXW5_MALGO</name>
<dbReference type="EMBL" id="AAYY01000004">
    <property type="protein sequence ID" value="EDP44143.1"/>
    <property type="molecule type" value="Genomic_DNA"/>
</dbReference>
<evidence type="ECO:0000256" key="9">
    <source>
        <dbReference type="RuleBase" id="RU365082"/>
    </source>
</evidence>
<dbReference type="Pfam" id="PF08638">
    <property type="entry name" value="Med14"/>
    <property type="match status" value="1"/>
</dbReference>
<keyword evidence="7 9" id="KW-0539">Nucleus</keyword>
<evidence type="ECO:0000256" key="4">
    <source>
        <dbReference type="ARBA" id="ARBA00023015"/>
    </source>
</evidence>
<dbReference type="InParanoid" id="A8PXW5"/>
<dbReference type="GO" id="GO:0003712">
    <property type="term" value="F:transcription coregulator activity"/>
    <property type="evidence" value="ECO:0007669"/>
    <property type="project" value="UniProtKB-UniRule"/>
</dbReference>
<keyword evidence="5 9" id="KW-0010">Activator</keyword>
<dbReference type="KEGG" id="mgl:MGL_1540"/>
<evidence type="ECO:0000313" key="12">
    <source>
        <dbReference type="Proteomes" id="UP000008837"/>
    </source>
</evidence>
<dbReference type="RefSeq" id="XP_001731357.1">
    <property type="nucleotide sequence ID" value="XM_001731305.1"/>
</dbReference>
<evidence type="ECO:0000256" key="1">
    <source>
        <dbReference type="ARBA" id="ARBA00004123"/>
    </source>
</evidence>
<dbReference type="STRING" id="425265.A8PXW5"/>
<evidence type="ECO:0000256" key="7">
    <source>
        <dbReference type="ARBA" id="ARBA00023242"/>
    </source>
</evidence>
<reference evidence="11 12" key="1">
    <citation type="journal article" date="2007" name="Proc. Natl. Acad. Sci. U.S.A.">
        <title>Dandruff-associated Malassezia genomes reveal convergent and divergent virulence traits shared with plant and human fungal pathogens.</title>
        <authorList>
            <person name="Xu J."/>
            <person name="Saunders C.W."/>
            <person name="Hu P."/>
            <person name="Grant R.A."/>
            <person name="Boekhout T."/>
            <person name="Kuramae E.E."/>
            <person name="Kronstad J.W."/>
            <person name="Deangelis Y.M."/>
            <person name="Reeder N.L."/>
            <person name="Johnstone K.R."/>
            <person name="Leland M."/>
            <person name="Fieno A.M."/>
            <person name="Begley W.M."/>
            <person name="Sun Y."/>
            <person name="Lacey M.P."/>
            <person name="Chaudhary T."/>
            <person name="Keough T."/>
            <person name="Chu L."/>
            <person name="Sears R."/>
            <person name="Yuan B."/>
            <person name="Dawson T.L.Jr."/>
        </authorList>
    </citation>
    <scope>NUCLEOTIDE SEQUENCE [LARGE SCALE GENOMIC DNA]</scope>
    <source>
        <strain evidence="12">ATCC MYA-4612 / CBS 7966</strain>
    </source>
</reference>
<dbReference type="GO" id="GO:0070847">
    <property type="term" value="C:core mediator complex"/>
    <property type="evidence" value="ECO:0007669"/>
    <property type="project" value="TreeGrafter"/>
</dbReference>
<dbReference type="Proteomes" id="UP000008837">
    <property type="component" value="Unassembled WGS sequence"/>
</dbReference>
<comment type="subunit">
    <text evidence="9">Component of the Mediator complex.</text>
</comment>
<evidence type="ECO:0000256" key="6">
    <source>
        <dbReference type="ARBA" id="ARBA00023163"/>
    </source>
</evidence>
<evidence type="ECO:0000256" key="5">
    <source>
        <dbReference type="ARBA" id="ARBA00023159"/>
    </source>
</evidence>
<evidence type="ECO:0000313" key="11">
    <source>
        <dbReference type="EMBL" id="EDP44143.1"/>
    </source>
</evidence>